<dbReference type="InterPro" id="IPR002110">
    <property type="entry name" value="Ankyrin_rpt"/>
</dbReference>
<dbReference type="InterPro" id="IPR036770">
    <property type="entry name" value="Ankyrin_rpt-contain_sf"/>
</dbReference>
<dbReference type="Proteomes" id="UP000037460">
    <property type="component" value="Unassembled WGS sequence"/>
</dbReference>
<reference evidence="4" key="1">
    <citation type="journal article" date="2015" name="PLoS Genet.">
        <title>Genome Sequence and Transcriptome Analyses of Chrysochromulina tobin: Metabolic Tools for Enhanced Algal Fitness in the Prominent Order Prymnesiales (Haptophyceae).</title>
        <authorList>
            <person name="Hovde B.T."/>
            <person name="Deodato C.R."/>
            <person name="Hunsperger H.M."/>
            <person name="Ryken S.A."/>
            <person name="Yost W."/>
            <person name="Jha R.K."/>
            <person name="Patterson J."/>
            <person name="Monnat R.J. Jr."/>
            <person name="Barlow S.B."/>
            <person name="Starkenburg S.R."/>
            <person name="Cattolico R.A."/>
        </authorList>
    </citation>
    <scope>NUCLEOTIDE SEQUENCE</scope>
    <source>
        <strain evidence="4">CCMP291</strain>
    </source>
</reference>
<proteinExistence type="predicted"/>
<dbReference type="PROSITE" id="PS50297">
    <property type="entry name" value="ANK_REP_REGION"/>
    <property type="match status" value="1"/>
</dbReference>
<protein>
    <submittedName>
        <fullName evidence="3">Uncharacterized protein</fullName>
    </submittedName>
</protein>
<dbReference type="Pfam" id="PF12796">
    <property type="entry name" value="Ank_2"/>
    <property type="match status" value="1"/>
</dbReference>
<dbReference type="AlphaFoldDB" id="A0A0M0JKP1"/>
<dbReference type="SMART" id="SM00248">
    <property type="entry name" value="ANK"/>
    <property type="match status" value="2"/>
</dbReference>
<keyword evidence="4" id="KW-1185">Reference proteome</keyword>
<dbReference type="EMBL" id="JWZX01002757">
    <property type="protein sequence ID" value="KOO27139.1"/>
    <property type="molecule type" value="Genomic_DNA"/>
</dbReference>
<dbReference type="PROSITE" id="PS50088">
    <property type="entry name" value="ANK_REPEAT"/>
    <property type="match status" value="1"/>
</dbReference>
<feature type="compositionally biased region" description="Polar residues" evidence="2">
    <location>
        <begin position="305"/>
        <end position="314"/>
    </location>
</feature>
<evidence type="ECO:0000256" key="1">
    <source>
        <dbReference type="PROSITE-ProRule" id="PRU00023"/>
    </source>
</evidence>
<keyword evidence="1" id="KW-0040">ANK repeat</keyword>
<name>A0A0M0JKP1_9EUKA</name>
<evidence type="ECO:0000313" key="3">
    <source>
        <dbReference type="EMBL" id="KOO27139.1"/>
    </source>
</evidence>
<dbReference type="OrthoDB" id="194358at2759"/>
<dbReference type="SUPFAM" id="SSF48403">
    <property type="entry name" value="Ankyrin repeat"/>
    <property type="match status" value="1"/>
</dbReference>
<feature type="region of interest" description="Disordered" evidence="2">
    <location>
        <begin position="305"/>
        <end position="333"/>
    </location>
</feature>
<feature type="repeat" description="ANK" evidence="1">
    <location>
        <begin position="205"/>
        <end position="237"/>
    </location>
</feature>
<gene>
    <name evidence="3" type="ORF">Ctob_011919</name>
</gene>
<organism evidence="3 4">
    <name type="scientific">Chrysochromulina tobinii</name>
    <dbReference type="NCBI Taxonomy" id="1460289"/>
    <lineage>
        <taxon>Eukaryota</taxon>
        <taxon>Haptista</taxon>
        <taxon>Haptophyta</taxon>
        <taxon>Prymnesiophyceae</taxon>
        <taxon>Prymnesiales</taxon>
        <taxon>Chrysochromulinaceae</taxon>
        <taxon>Chrysochromulina</taxon>
    </lineage>
</organism>
<sequence>MSIAEFYIENGLGCSADIPRDERLARLRSILGDREPLKSYDADFPSVYGDQGFSMDKATTDIPEDWSERAALAKALVDYGEAVNWSKKTGYWKIECSGKPCGPPVVADLVTLATKSGDRYSQETAVNTHATRMLMLKGLMYRQDLISGNPAQAGPGLYGFRDPPLVKYARAGSAAMVALMIEFGANLEQCLMWNEDHDYKEYDWRGDTALIAAAKEGHDDVCSVLLARGANPRHTSMYDEDCSDNGAAAAARRCGKTQTAALIDSFSPSAPAVCQIVTALLATAHEAAQTLRQTPRAVEFSPSFVQGPQNSSSAGMRGSAVANPDASRSVETDAQKEAGLRARLLVSQLTPLFKQVTPETPGRLGALCRGSYVIVVACGCPPAYPRAEIGFRFCNCHVAIFWKDHEDLLHRDCEEMFKADLGHVIEELVPFAGGSYSEDSDAGSAPPATDLAANVVDERVAELAHLDMLRSEFWSGVRIFLEAANTGVDPEEDDLPACFTHFMRAATRGTVVRLQEQGDSAARTAIAALGGNWPAGSQPPSLKW</sequence>
<evidence type="ECO:0000256" key="2">
    <source>
        <dbReference type="SAM" id="MobiDB-lite"/>
    </source>
</evidence>
<comment type="caution">
    <text evidence="3">The sequence shown here is derived from an EMBL/GenBank/DDBJ whole genome shotgun (WGS) entry which is preliminary data.</text>
</comment>
<evidence type="ECO:0000313" key="4">
    <source>
        <dbReference type="Proteomes" id="UP000037460"/>
    </source>
</evidence>
<accession>A0A0M0JKP1</accession>
<dbReference type="Gene3D" id="1.25.40.20">
    <property type="entry name" value="Ankyrin repeat-containing domain"/>
    <property type="match status" value="1"/>
</dbReference>